<evidence type="ECO:0000313" key="2">
    <source>
        <dbReference type="Proteomes" id="UP001420932"/>
    </source>
</evidence>
<keyword evidence="2" id="KW-1185">Reference proteome</keyword>
<protein>
    <recommendedName>
        <fullName evidence="3">Retrotransposon gag domain-containing protein</fullName>
    </recommendedName>
</protein>
<organism evidence="1 2">
    <name type="scientific">Stephania yunnanensis</name>
    <dbReference type="NCBI Taxonomy" id="152371"/>
    <lineage>
        <taxon>Eukaryota</taxon>
        <taxon>Viridiplantae</taxon>
        <taxon>Streptophyta</taxon>
        <taxon>Embryophyta</taxon>
        <taxon>Tracheophyta</taxon>
        <taxon>Spermatophyta</taxon>
        <taxon>Magnoliopsida</taxon>
        <taxon>Ranunculales</taxon>
        <taxon>Menispermaceae</taxon>
        <taxon>Menispermoideae</taxon>
        <taxon>Cissampelideae</taxon>
        <taxon>Stephania</taxon>
    </lineage>
</organism>
<evidence type="ECO:0008006" key="3">
    <source>
        <dbReference type="Google" id="ProtNLM"/>
    </source>
</evidence>
<dbReference type="Proteomes" id="UP001420932">
    <property type="component" value="Unassembled WGS sequence"/>
</dbReference>
<dbReference type="AlphaFoldDB" id="A0AAP0ITL3"/>
<dbReference type="EMBL" id="JBBNAF010000008">
    <property type="protein sequence ID" value="KAK9121536.1"/>
    <property type="molecule type" value="Genomic_DNA"/>
</dbReference>
<comment type="caution">
    <text evidence="1">The sequence shown here is derived from an EMBL/GenBank/DDBJ whole genome shotgun (WGS) entry which is preliminary data.</text>
</comment>
<sequence>MIAFFMQGDVLSWFKWMSQNNQLSTKEALVRALELCFGPSSYENHQIALFNLKQKKVPHNLPKRL</sequence>
<proteinExistence type="predicted"/>
<accession>A0AAP0ITL3</accession>
<reference evidence="1 2" key="1">
    <citation type="submission" date="2024-01" db="EMBL/GenBank/DDBJ databases">
        <title>Genome assemblies of Stephania.</title>
        <authorList>
            <person name="Yang L."/>
        </authorList>
    </citation>
    <scope>NUCLEOTIDE SEQUENCE [LARGE SCALE GENOMIC DNA]</scope>
    <source>
        <strain evidence="1">YNDBR</strain>
        <tissue evidence="1">Leaf</tissue>
    </source>
</reference>
<evidence type="ECO:0000313" key="1">
    <source>
        <dbReference type="EMBL" id="KAK9121536.1"/>
    </source>
</evidence>
<gene>
    <name evidence="1" type="ORF">Syun_019153</name>
</gene>
<name>A0AAP0ITL3_9MAGN</name>